<dbReference type="InterPro" id="IPR011059">
    <property type="entry name" value="Metal-dep_hydrolase_composite"/>
</dbReference>
<dbReference type="NCBIfam" id="NF005614">
    <property type="entry name" value="PRK07369.1"/>
    <property type="match status" value="1"/>
</dbReference>
<dbReference type="EMBL" id="SRRZ01000056">
    <property type="protein sequence ID" value="NQE35485.1"/>
    <property type="molecule type" value="Genomic_DNA"/>
</dbReference>
<dbReference type="Pfam" id="PF12890">
    <property type="entry name" value="DHOase"/>
    <property type="match status" value="1"/>
</dbReference>
<gene>
    <name evidence="3" type="primary">pyrC_1</name>
    <name evidence="3" type="ORF">E5S67_03217</name>
</gene>
<name>A0ABX2CYL9_9CYAN</name>
<evidence type="ECO:0000313" key="3">
    <source>
        <dbReference type="EMBL" id="NQE35485.1"/>
    </source>
</evidence>
<dbReference type="Gene3D" id="2.30.40.10">
    <property type="entry name" value="Urease, subunit C, domain 1"/>
    <property type="match status" value="1"/>
</dbReference>
<dbReference type="EC" id="3.5.2.3" evidence="3"/>
<accession>A0ABX2CYL9</accession>
<dbReference type="RefSeq" id="WP_172188916.1">
    <property type="nucleotide sequence ID" value="NZ_CAWPPK010000270.1"/>
</dbReference>
<keyword evidence="1" id="KW-0665">Pyrimidine biosynthesis</keyword>
<dbReference type="InterPro" id="IPR004722">
    <property type="entry name" value="DHOase"/>
</dbReference>
<dbReference type="InterPro" id="IPR050138">
    <property type="entry name" value="DHOase/Allantoinase_Hydrolase"/>
</dbReference>
<evidence type="ECO:0000256" key="1">
    <source>
        <dbReference type="ARBA" id="ARBA00022975"/>
    </source>
</evidence>
<comment type="caution">
    <text evidence="3">The sequence shown here is derived from an EMBL/GenBank/DDBJ whole genome shotgun (WGS) entry which is preliminary data.</text>
</comment>
<dbReference type="Proteomes" id="UP000702425">
    <property type="component" value="Unassembled WGS sequence"/>
</dbReference>
<dbReference type="NCBIfam" id="TIGR00857">
    <property type="entry name" value="pyrC_multi"/>
    <property type="match status" value="1"/>
</dbReference>
<dbReference type="SUPFAM" id="SSF51556">
    <property type="entry name" value="Metallo-dependent hydrolases"/>
    <property type="match status" value="1"/>
</dbReference>
<dbReference type="GO" id="GO:0004151">
    <property type="term" value="F:dihydroorotase activity"/>
    <property type="evidence" value="ECO:0007669"/>
    <property type="project" value="UniProtKB-EC"/>
</dbReference>
<protein>
    <submittedName>
        <fullName evidence="3">Dihydroorotase</fullName>
        <ecNumber evidence="3">3.5.2.3</ecNumber>
    </submittedName>
</protein>
<evidence type="ECO:0000313" key="4">
    <source>
        <dbReference type="Proteomes" id="UP000702425"/>
    </source>
</evidence>
<keyword evidence="3" id="KW-0378">Hydrolase</keyword>
<evidence type="ECO:0000259" key="2">
    <source>
        <dbReference type="Pfam" id="PF12890"/>
    </source>
</evidence>
<sequence>MSRELLQNVRVLDPVSGSDRIADILIAEGKIKTVEEKIAEFPADTKVRDCRGLILGPGLTDIYSHSGEPGFEDRETLESLMQAAAAGGFTRVAILPDTSPPVDNLAGLALLQQHIGNLSPGRPRLYFWGALTAGVKGQQMAELGELASSAVVGFADGLPLSNPALVRRLLEYIKPLGKSVALWPCDLTLAGNGAVREGAVSVRLGLPGIPASAETSALAAILELMASAGTPVHIMRVSTARSVELIRDAKARGLPVTASVTWMHLLLNVGAISGDSKDSGGKNALTALFAYDPNLRLEPPLGNLSDQLALIQAVKDGVIDAIAIDHNPHTYEEKTVAFADSPPGAIGLELALPLLWHGLVETGEFSALELWRVLSAGPAVCLGQTPATVAPGVSAELILFDPEMSWTVDGQSLKSRSANTPWLGQKIAGKVVQTWIY</sequence>
<dbReference type="InterPro" id="IPR032466">
    <property type="entry name" value="Metal_Hydrolase"/>
</dbReference>
<dbReference type="PANTHER" id="PTHR43668">
    <property type="entry name" value="ALLANTOINASE"/>
    <property type="match status" value="1"/>
</dbReference>
<feature type="domain" description="Dihydroorotase catalytic" evidence="2">
    <location>
        <begin position="54"/>
        <end position="240"/>
    </location>
</feature>
<organism evidence="3 4">
    <name type="scientific">Microcoleus asticus IPMA8</name>
    <dbReference type="NCBI Taxonomy" id="2563858"/>
    <lineage>
        <taxon>Bacteria</taxon>
        <taxon>Bacillati</taxon>
        <taxon>Cyanobacteriota</taxon>
        <taxon>Cyanophyceae</taxon>
        <taxon>Oscillatoriophycideae</taxon>
        <taxon>Oscillatoriales</taxon>
        <taxon>Microcoleaceae</taxon>
        <taxon>Microcoleus</taxon>
        <taxon>Microcoleus asticus</taxon>
    </lineage>
</organism>
<dbReference type="Gene3D" id="3.20.20.140">
    <property type="entry name" value="Metal-dependent hydrolases"/>
    <property type="match status" value="1"/>
</dbReference>
<reference evidence="3 4" key="1">
    <citation type="journal article" date="2020" name="Sci. Rep.">
        <title>A novel cyanobacterial geosmin producer, revising GeoA distribution and dispersion patterns in Bacteria.</title>
        <authorList>
            <person name="Churro C."/>
            <person name="Semedo-Aguiar A.P."/>
            <person name="Silva A.D."/>
            <person name="Pereira-Leal J.B."/>
            <person name="Leite R.B."/>
        </authorList>
    </citation>
    <scope>NUCLEOTIDE SEQUENCE [LARGE SCALE GENOMIC DNA]</scope>
    <source>
        <strain evidence="3 4">IPMA8</strain>
    </source>
</reference>
<dbReference type="InterPro" id="IPR024403">
    <property type="entry name" value="DHOase_cat"/>
</dbReference>
<dbReference type="PANTHER" id="PTHR43668:SF2">
    <property type="entry name" value="ALLANTOINASE"/>
    <property type="match status" value="1"/>
</dbReference>
<keyword evidence="4" id="KW-1185">Reference proteome</keyword>
<dbReference type="CDD" id="cd01317">
    <property type="entry name" value="DHOase_IIa"/>
    <property type="match status" value="1"/>
</dbReference>
<dbReference type="SUPFAM" id="SSF51338">
    <property type="entry name" value="Composite domain of metallo-dependent hydrolases"/>
    <property type="match status" value="1"/>
</dbReference>
<proteinExistence type="predicted"/>